<reference evidence="1 2" key="1">
    <citation type="submission" date="2013-06" db="EMBL/GenBank/DDBJ databases">
        <authorList>
            <person name="Weinstock G."/>
            <person name="Sodergren E."/>
            <person name="Lobos E.A."/>
            <person name="Fulton L."/>
            <person name="Fulton R."/>
            <person name="Courtney L."/>
            <person name="Fronick C."/>
            <person name="O'Laughlin M."/>
            <person name="Godfrey J."/>
            <person name="Wilson R.M."/>
            <person name="Miner T."/>
            <person name="Farmer C."/>
            <person name="Delehaunty K."/>
            <person name="Cordes M."/>
            <person name="Minx P."/>
            <person name="Tomlinson C."/>
            <person name="Chen J."/>
            <person name="Wollam A."/>
            <person name="Pepin K.H."/>
            <person name="Bhonagiri V."/>
            <person name="Zhang X."/>
            <person name="Warren W."/>
            <person name="Mitreva M."/>
            <person name="Mardis E.R."/>
            <person name="Wilson R.K."/>
        </authorList>
    </citation>
    <scope>NUCLEOTIDE SEQUENCE [LARGE SCALE GENOMIC DNA]</scope>
    <source>
        <strain evidence="1 2">JCP8017A</strain>
    </source>
</reference>
<comment type="caution">
    <text evidence="1">The sequence shown here is derived from an EMBL/GenBank/DDBJ whole genome shotgun (WGS) entry which is preliminary data.</text>
</comment>
<organism evidence="1 2">
    <name type="scientific">Gardnerella pickettii JCP8017A</name>
    <dbReference type="NCBI Taxonomy" id="1261062"/>
    <lineage>
        <taxon>Bacteria</taxon>
        <taxon>Bacillati</taxon>
        <taxon>Actinomycetota</taxon>
        <taxon>Actinomycetes</taxon>
        <taxon>Bifidobacteriales</taxon>
        <taxon>Bifidobacteriaceae</taxon>
        <taxon>Gardnerella</taxon>
        <taxon>Gardnerella pickettii</taxon>
    </lineage>
</organism>
<sequence length="55" mass="6339">MRAMHFLASAASYQTLFHAFRRWRLSPFCIASRSHLSVTRSSVMRNHGSAARELM</sequence>
<dbReference type="AlphaFoldDB" id="T2PKE1"/>
<evidence type="ECO:0000313" key="2">
    <source>
        <dbReference type="Proteomes" id="UP000015779"/>
    </source>
</evidence>
<proteinExistence type="predicted"/>
<gene>
    <name evidence="1" type="ORF">HMPREF1577_00868</name>
</gene>
<name>T2PKE1_9BIFI</name>
<evidence type="ECO:0000313" key="1">
    <source>
        <dbReference type="EMBL" id="EPI52155.1"/>
    </source>
</evidence>
<protein>
    <submittedName>
        <fullName evidence="1">Uncharacterized protein</fullName>
    </submittedName>
</protein>
<dbReference type="EMBL" id="ATJN01000044">
    <property type="protein sequence ID" value="EPI52155.1"/>
    <property type="molecule type" value="Genomic_DNA"/>
</dbReference>
<dbReference type="HOGENOM" id="CLU_3025789_0_0_11"/>
<accession>T2PKE1</accession>
<dbReference type="Proteomes" id="UP000015779">
    <property type="component" value="Unassembled WGS sequence"/>
</dbReference>